<feature type="compositionally biased region" description="Basic and acidic residues" evidence="1">
    <location>
        <begin position="268"/>
        <end position="283"/>
    </location>
</feature>
<evidence type="ECO:0000256" key="1">
    <source>
        <dbReference type="SAM" id="MobiDB-lite"/>
    </source>
</evidence>
<feature type="region of interest" description="Disordered" evidence="1">
    <location>
        <begin position="253"/>
        <end position="283"/>
    </location>
</feature>
<reference evidence="2" key="1">
    <citation type="journal article" date="2002" name="Nature">
        <title>The genome sequence and structure of rice chromosome 1.</title>
        <authorList>
            <person name="Sasaki T."/>
            <person name="Matsumoto T."/>
            <person name="Yamamoto K."/>
            <person name="Sakata K."/>
            <person name="Baba T."/>
            <person name="Katayose Y."/>
            <person name="Wu J."/>
            <person name="Niimura Y."/>
            <person name="Cheng Z."/>
            <person name="Nagamura Y."/>
            <person name="Antonio B.A."/>
            <person name="Kanamori H."/>
            <person name="Hosokawa S."/>
            <person name="Masukawa M."/>
            <person name="Arikawa K."/>
            <person name="Chiden Y."/>
            <person name="Hayashi M."/>
            <person name="Okamoto M."/>
            <person name="Ando T."/>
            <person name="Aoki H."/>
            <person name="Arita K."/>
            <person name="Hamada M."/>
            <person name="Harada C."/>
            <person name="Hijishita S."/>
            <person name="Honda M."/>
            <person name="Ichikawa Y."/>
            <person name="Idonuma A."/>
            <person name="Iijima M."/>
            <person name="Ikeda M."/>
            <person name="Ikeno M."/>
            <person name="Itoh S."/>
            <person name="Itoh T."/>
            <person name="Itoh Y."/>
            <person name="Itoh Y."/>
            <person name="Iwabuchi A."/>
            <person name="Kamiya K."/>
            <person name="Karasawa W."/>
            <person name="Katagiri S."/>
            <person name="Kikuta A."/>
            <person name="Kobayashi N."/>
            <person name="Kono I."/>
            <person name="Machita K."/>
            <person name="Maehara T."/>
            <person name="Mizuno H."/>
            <person name="Mizubayashi T."/>
            <person name="Mukai Y."/>
            <person name="Nagasaki H."/>
            <person name="Nakashima M."/>
            <person name="Nakama Y."/>
            <person name="Nakamichi Y."/>
            <person name="Nakamura M."/>
            <person name="Namiki N."/>
            <person name="Negishi M."/>
            <person name="Ohta I."/>
            <person name="Ono N."/>
            <person name="Saji S."/>
            <person name="Sakai K."/>
            <person name="Shibata M."/>
            <person name="Shimokawa T."/>
            <person name="Shomura A."/>
            <person name="Song J."/>
            <person name="Takazaki Y."/>
            <person name="Terasawa K."/>
            <person name="Tsuji K."/>
            <person name="Waki K."/>
            <person name="Yamagata H."/>
            <person name="Yamane H."/>
            <person name="Yoshiki S."/>
            <person name="Yoshihara R."/>
            <person name="Yukawa K."/>
            <person name="Zhong H."/>
            <person name="Iwama H."/>
            <person name="Endo T."/>
            <person name="Ito H."/>
            <person name="Hahn J.H."/>
            <person name="Kim H.I."/>
            <person name="Eun M.Y."/>
            <person name="Yano M."/>
            <person name="Jiang J."/>
            <person name="Gojobori T."/>
        </authorList>
    </citation>
    <scope>NUCLEOTIDE SEQUENCE [LARGE SCALE GENOMIC DNA]</scope>
</reference>
<gene>
    <name evidence="2" type="primary">B1064G04.45</name>
</gene>
<protein>
    <submittedName>
        <fullName evidence="2">Uncharacterized protein</fullName>
    </submittedName>
</protein>
<dbReference type="EMBL" id="AP003924">
    <property type="protein sequence ID" value="BAD87961.1"/>
    <property type="molecule type" value="Genomic_DNA"/>
</dbReference>
<dbReference type="Proteomes" id="UP000817658">
    <property type="component" value="Chromosome 1"/>
</dbReference>
<proteinExistence type="predicted"/>
<evidence type="ECO:0000313" key="2">
    <source>
        <dbReference type="EMBL" id="BAD87961.1"/>
    </source>
</evidence>
<name>Q5JKP6_ORYSJ</name>
<accession>Q5JKP6</accession>
<organism evidence="2">
    <name type="scientific">Oryza sativa subsp. japonica</name>
    <name type="common">Rice</name>
    <dbReference type="NCBI Taxonomy" id="39947"/>
    <lineage>
        <taxon>Eukaryota</taxon>
        <taxon>Viridiplantae</taxon>
        <taxon>Streptophyta</taxon>
        <taxon>Embryophyta</taxon>
        <taxon>Tracheophyta</taxon>
        <taxon>Spermatophyta</taxon>
        <taxon>Magnoliopsida</taxon>
        <taxon>Liliopsida</taxon>
        <taxon>Poales</taxon>
        <taxon>Poaceae</taxon>
        <taxon>BOP clade</taxon>
        <taxon>Oryzoideae</taxon>
        <taxon>Oryzeae</taxon>
        <taxon>Oryzinae</taxon>
        <taxon>Oryza</taxon>
        <taxon>Oryza sativa</taxon>
    </lineage>
</organism>
<sequence length="300" mass="32204">MAAEACDDDDDNLWRRRRSRGWPTSCRSATGSIHLLLGHGGGKGEPAQLCGGDDGGGLRRRRRLVDKLPIRDGLRSFHLGARWRRGRARPAAWWRRLATTMTCGGGEAGETSRRVWALDAGHPSSRLALALRPKSGRAPHHPGPIASSSRWALLLGLRRAASGGGEGGAAMDSENDMLNANNSASDDFYSCGEASPCSLAASAPSCPASRLGLSKKLEARELCRAELKLPTSLARLELVSSSSQADELAQARLVDNPTPGGGTPEDQPFERHGGSRGEEEQRGRIHGCVCAERRWEEECV</sequence>
<dbReference type="AlphaFoldDB" id="Q5JKP6"/>